<dbReference type="Proteomes" id="UP001057336">
    <property type="component" value="Chromosome"/>
</dbReference>
<dbReference type="AlphaFoldDB" id="A0A4D7WZ14"/>
<reference evidence="8" key="1">
    <citation type="submission" date="2021-04" db="EMBL/GenBank/DDBJ databases">
        <title>Characterizing Neisseria spp. as novel respiratory pathobionts in bronchiectasis.</title>
        <authorList>
            <person name="Li L."/>
            <person name="Mac Aogain M."/>
            <person name="Xu T."/>
            <person name="Jaggi T.K."/>
            <person name="Chan L.Y."/>
            <person name="Keir H.R."/>
            <person name="Dicker A.J."/>
            <person name="Qu J."/>
            <person name="Liu Y."/>
            <person name="Chen H.S."/>
            <person name="Koh M.S."/>
            <person name="Ong T.H."/>
            <person name="Lim A.Y.H."/>
            <person name="Abisheganaden J."/>
            <person name="Low T.B."/>
            <person name="Oliver B.G."/>
            <person name="Tan N.S."/>
            <person name="Fang M."/>
            <person name="Chalmers J.D."/>
            <person name="Chotirmall S.H."/>
        </authorList>
    </citation>
    <scope>NUCLEOTIDE SEQUENCE</scope>
    <source>
        <strain evidence="8">CG0073</strain>
    </source>
</reference>
<accession>A0A4D7WZ14</accession>
<dbReference type="InterPro" id="IPR043605">
    <property type="entry name" value="DUF883_C"/>
</dbReference>
<evidence type="ECO:0000256" key="3">
    <source>
        <dbReference type="ARBA" id="ARBA00022475"/>
    </source>
</evidence>
<dbReference type="GO" id="GO:0043022">
    <property type="term" value="F:ribosome binding"/>
    <property type="evidence" value="ECO:0007669"/>
    <property type="project" value="InterPro"/>
</dbReference>
<evidence type="ECO:0000256" key="2">
    <source>
        <dbReference type="ARBA" id="ARBA00010423"/>
    </source>
</evidence>
<evidence type="ECO:0000313" key="8">
    <source>
        <dbReference type="EMBL" id="UTG75052.1"/>
    </source>
</evidence>
<evidence type="ECO:0000256" key="7">
    <source>
        <dbReference type="ARBA" id="ARBA00023136"/>
    </source>
</evidence>
<organism evidence="8 9">
    <name type="scientific">Neisseria subflava</name>
    <dbReference type="NCBI Taxonomy" id="28449"/>
    <lineage>
        <taxon>Bacteria</taxon>
        <taxon>Pseudomonadati</taxon>
        <taxon>Pseudomonadota</taxon>
        <taxon>Betaproteobacteria</taxon>
        <taxon>Neisseriales</taxon>
        <taxon>Neisseriaceae</taxon>
        <taxon>Neisseria</taxon>
    </lineage>
</organism>
<dbReference type="GO" id="GO:0005886">
    <property type="term" value="C:plasma membrane"/>
    <property type="evidence" value="ECO:0007669"/>
    <property type="project" value="UniProtKB-SubCell"/>
</dbReference>
<proteinExistence type="inferred from homology"/>
<evidence type="ECO:0000256" key="4">
    <source>
        <dbReference type="ARBA" id="ARBA00022519"/>
    </source>
</evidence>
<dbReference type="Pfam" id="PF19029">
    <property type="entry name" value="DUF883_C"/>
    <property type="match status" value="1"/>
</dbReference>
<comment type="subcellular location">
    <subcellularLocation>
        <location evidence="1">Cell inner membrane</location>
        <topology evidence="1">Single-pass membrane protein</topology>
    </subcellularLocation>
</comment>
<keyword evidence="6" id="KW-1133">Transmembrane helix</keyword>
<protein>
    <submittedName>
        <fullName evidence="8">DUF883 family protein</fullName>
    </submittedName>
</protein>
<evidence type="ECO:0000313" key="9">
    <source>
        <dbReference type="Proteomes" id="UP001057336"/>
    </source>
</evidence>
<dbReference type="GeneID" id="49948978"/>
<name>A0A4D7WZ14_NEISU</name>
<dbReference type="InterPro" id="IPR010279">
    <property type="entry name" value="YqjD/ElaB"/>
</dbReference>
<dbReference type="PANTHER" id="PTHR35893:SF1">
    <property type="entry name" value="PROTEIN ELAB"/>
    <property type="match status" value="1"/>
</dbReference>
<evidence type="ECO:0000256" key="1">
    <source>
        <dbReference type="ARBA" id="ARBA00004377"/>
    </source>
</evidence>
<dbReference type="InterPro" id="IPR043604">
    <property type="entry name" value="DUF883_N"/>
</dbReference>
<gene>
    <name evidence="8" type="ORF">KCG53_06690</name>
</gene>
<dbReference type="EMBL" id="CP073118">
    <property type="protein sequence ID" value="UTG75052.1"/>
    <property type="molecule type" value="Genomic_DNA"/>
</dbReference>
<dbReference type="Pfam" id="PF05957">
    <property type="entry name" value="DUF883"/>
    <property type="match status" value="1"/>
</dbReference>
<evidence type="ECO:0000256" key="6">
    <source>
        <dbReference type="ARBA" id="ARBA00022989"/>
    </source>
</evidence>
<evidence type="ECO:0000256" key="5">
    <source>
        <dbReference type="ARBA" id="ARBA00022692"/>
    </source>
</evidence>
<sequence length="144" mass="16585">MKKHDFEARREALLKDIREVMDDVEELYRNGVEAGSEEGSKARAKLEEKLAVAKERLSRFEEEAGERLRHHAERAREKYEQFEEAAQERLKEGKERFAEFEADAGARLKRGAKHADEVVHEKPYYAMGFAALAGLVVGVLLNRR</sequence>
<keyword evidence="4" id="KW-0997">Cell inner membrane</keyword>
<dbReference type="PANTHER" id="PTHR35893">
    <property type="entry name" value="INNER MEMBRANE PROTEIN-RELATED"/>
    <property type="match status" value="1"/>
</dbReference>
<keyword evidence="5" id="KW-0812">Transmembrane</keyword>
<keyword evidence="7" id="KW-0472">Membrane</keyword>
<dbReference type="RefSeq" id="WP_003686098.1">
    <property type="nucleotide sequence ID" value="NZ_CAUJPU010000006.1"/>
</dbReference>
<comment type="similarity">
    <text evidence="2">Belongs to the ElaB/YgaM/YqjD family.</text>
</comment>
<keyword evidence="3" id="KW-1003">Cell membrane</keyword>